<keyword evidence="9" id="KW-1185">Reference proteome</keyword>
<evidence type="ECO:0000256" key="3">
    <source>
        <dbReference type="ARBA" id="ARBA00022475"/>
    </source>
</evidence>
<dbReference type="EMBL" id="PJMU01000001">
    <property type="protein sequence ID" value="PKV76039.1"/>
    <property type="molecule type" value="Genomic_DNA"/>
</dbReference>
<dbReference type="InterPro" id="IPR051907">
    <property type="entry name" value="DoxX-like_oxidoreductase"/>
</dbReference>
<dbReference type="InterPro" id="IPR032808">
    <property type="entry name" value="DoxX"/>
</dbReference>
<evidence type="ECO:0000256" key="7">
    <source>
        <dbReference type="SAM" id="Phobius"/>
    </source>
</evidence>
<evidence type="ECO:0000313" key="9">
    <source>
        <dbReference type="Proteomes" id="UP000233782"/>
    </source>
</evidence>
<comment type="similarity">
    <text evidence="2">Belongs to the DoxX family.</text>
</comment>
<dbReference type="Proteomes" id="UP000233782">
    <property type="component" value="Unassembled WGS sequence"/>
</dbReference>
<gene>
    <name evidence="8" type="ORF">BD749_0989</name>
</gene>
<protein>
    <submittedName>
        <fullName evidence="8">Putative oxidoreductase</fullName>
    </submittedName>
</protein>
<dbReference type="Pfam" id="PF07681">
    <property type="entry name" value="DoxX"/>
    <property type="match status" value="1"/>
</dbReference>
<proteinExistence type="inferred from homology"/>
<organism evidence="8 9">
    <name type="scientific">Pontibacter ramchanderi</name>
    <dbReference type="NCBI Taxonomy" id="1179743"/>
    <lineage>
        <taxon>Bacteria</taxon>
        <taxon>Pseudomonadati</taxon>
        <taxon>Bacteroidota</taxon>
        <taxon>Cytophagia</taxon>
        <taxon>Cytophagales</taxon>
        <taxon>Hymenobacteraceae</taxon>
        <taxon>Pontibacter</taxon>
    </lineage>
</organism>
<evidence type="ECO:0000256" key="2">
    <source>
        <dbReference type="ARBA" id="ARBA00006679"/>
    </source>
</evidence>
<reference evidence="8 9" key="1">
    <citation type="submission" date="2017-12" db="EMBL/GenBank/DDBJ databases">
        <title>Genomic Encyclopedia of Type Strains, Phase III (KMG-III): the genomes of soil and plant-associated and newly described type strains.</title>
        <authorList>
            <person name="Whitman W."/>
        </authorList>
    </citation>
    <scope>NUCLEOTIDE SEQUENCE [LARGE SCALE GENOMIC DNA]</scope>
    <source>
        <strain evidence="8 9">LP43</strain>
    </source>
</reference>
<sequence length="140" mass="15182">MERFLGPYSPHLYAILRIVAGLMFAMHGTQKLFGWPGDGSTVELASLMGLAGIIELVAGLMIAFGLLTGWAAFIASGEMAVAFFMAHFPEHWNPLINKGELALLYCFLFLYMASRGAGIWSIDAAMGRGGRADKRTASYT</sequence>
<evidence type="ECO:0000256" key="1">
    <source>
        <dbReference type="ARBA" id="ARBA00004651"/>
    </source>
</evidence>
<comment type="caution">
    <text evidence="8">The sequence shown here is derived from an EMBL/GenBank/DDBJ whole genome shotgun (WGS) entry which is preliminary data.</text>
</comment>
<feature type="transmembrane region" description="Helical" evidence="7">
    <location>
        <begin position="41"/>
        <end position="64"/>
    </location>
</feature>
<dbReference type="OrthoDB" id="346004at2"/>
<feature type="transmembrane region" description="Helical" evidence="7">
    <location>
        <begin position="12"/>
        <end position="29"/>
    </location>
</feature>
<keyword evidence="5 7" id="KW-1133">Transmembrane helix</keyword>
<evidence type="ECO:0000256" key="4">
    <source>
        <dbReference type="ARBA" id="ARBA00022692"/>
    </source>
</evidence>
<evidence type="ECO:0000256" key="5">
    <source>
        <dbReference type="ARBA" id="ARBA00022989"/>
    </source>
</evidence>
<feature type="transmembrane region" description="Helical" evidence="7">
    <location>
        <begin position="70"/>
        <end position="89"/>
    </location>
</feature>
<accession>A0A2N3V334</accession>
<name>A0A2N3V334_9BACT</name>
<dbReference type="PANTHER" id="PTHR33452:SF4">
    <property type="entry name" value="BLL4328 PROTEIN"/>
    <property type="match status" value="1"/>
</dbReference>
<keyword evidence="4 7" id="KW-0812">Transmembrane</keyword>
<evidence type="ECO:0000313" key="8">
    <source>
        <dbReference type="EMBL" id="PKV76039.1"/>
    </source>
</evidence>
<dbReference type="RefSeq" id="WP_101443213.1">
    <property type="nucleotide sequence ID" value="NZ_PJMU01000001.1"/>
</dbReference>
<feature type="transmembrane region" description="Helical" evidence="7">
    <location>
        <begin position="101"/>
        <end position="122"/>
    </location>
</feature>
<dbReference type="AlphaFoldDB" id="A0A2N3V334"/>
<evidence type="ECO:0000256" key="6">
    <source>
        <dbReference type="ARBA" id="ARBA00023136"/>
    </source>
</evidence>
<dbReference type="PANTHER" id="PTHR33452">
    <property type="entry name" value="OXIDOREDUCTASE CATD-RELATED"/>
    <property type="match status" value="1"/>
</dbReference>
<dbReference type="GO" id="GO:0005886">
    <property type="term" value="C:plasma membrane"/>
    <property type="evidence" value="ECO:0007669"/>
    <property type="project" value="UniProtKB-SubCell"/>
</dbReference>
<keyword evidence="6 7" id="KW-0472">Membrane</keyword>
<comment type="subcellular location">
    <subcellularLocation>
        <location evidence="1">Cell membrane</location>
        <topology evidence="1">Multi-pass membrane protein</topology>
    </subcellularLocation>
</comment>
<keyword evidence="3" id="KW-1003">Cell membrane</keyword>